<feature type="transmembrane region" description="Helical" evidence="3">
    <location>
        <begin position="15"/>
        <end position="33"/>
    </location>
</feature>
<feature type="compositionally biased region" description="Low complexity" evidence="2">
    <location>
        <begin position="368"/>
        <end position="378"/>
    </location>
</feature>
<feature type="compositionally biased region" description="Basic and acidic residues" evidence="2">
    <location>
        <begin position="167"/>
        <end position="179"/>
    </location>
</feature>
<dbReference type="Proteomes" id="UP000316298">
    <property type="component" value="Unassembled WGS sequence"/>
</dbReference>
<protein>
    <submittedName>
        <fullName evidence="4">Uncharacterized protein</fullName>
    </submittedName>
</protein>
<evidence type="ECO:0000256" key="2">
    <source>
        <dbReference type="SAM" id="MobiDB-lite"/>
    </source>
</evidence>
<feature type="compositionally biased region" description="Low complexity" evidence="2">
    <location>
        <begin position="221"/>
        <end position="239"/>
    </location>
</feature>
<feature type="region of interest" description="Disordered" evidence="2">
    <location>
        <begin position="301"/>
        <end position="447"/>
    </location>
</feature>
<feature type="coiled-coil region" evidence="1">
    <location>
        <begin position="104"/>
        <end position="133"/>
    </location>
</feature>
<feature type="transmembrane region" description="Helical" evidence="3">
    <location>
        <begin position="83"/>
        <end position="105"/>
    </location>
</feature>
<dbReference type="EMBL" id="VFMM01000004">
    <property type="protein sequence ID" value="TQJ00222.1"/>
    <property type="molecule type" value="Genomic_DNA"/>
</dbReference>
<keyword evidence="3" id="KW-0472">Membrane</keyword>
<keyword evidence="3" id="KW-0812">Transmembrane</keyword>
<proteinExistence type="predicted"/>
<feature type="compositionally biased region" description="Polar residues" evidence="2">
    <location>
        <begin position="249"/>
        <end position="262"/>
    </location>
</feature>
<keyword evidence="1" id="KW-0175">Coiled coil</keyword>
<keyword evidence="3" id="KW-1133">Transmembrane helix</keyword>
<feature type="compositionally biased region" description="Basic and acidic residues" evidence="2">
    <location>
        <begin position="380"/>
        <end position="414"/>
    </location>
</feature>
<sequence length="447" mass="46424">MFGVLAAPGGIELNAKGMALAFGIGALVFWAVVSYFSGAGALGAFVAFGTLVYCWLWIPNRTTNFLNDVPGVTNGMIDGTKQYTLNGVVPILGVISLVYAVQLIVRAVQRRRRERAEAERLQREQEAAQAQQEADVAAVYPVAAGTYQAPAAYQGHSSYDDLFDEPEPVRPRNQADEQTRQFPVGGDEEFEQTRPFPAPDADSNKSDETVAAAPVAEKQAEPVADEPTAPAPVTEAPAASVGKQEPEAQETSAAVSKQQSVAGSEPTAEASAVPGEQEAVGAPAPVADEATVPVAKQEVVGAPAPVADEPTVPAAKQEPVAAPGPVADEPTVPAAKQESVAAPAPVVGESAAPVVKQEAAAEQPAVDESAAGESAAGETKPVEAKPVEAKAAEARSADSKAEATKVEESPKVSPKEQVGSQYRERMENPEDTGEFFLAFENPAVKPA</sequence>
<evidence type="ECO:0000256" key="3">
    <source>
        <dbReference type="SAM" id="Phobius"/>
    </source>
</evidence>
<gene>
    <name evidence="4" type="ORF">FB475_7216</name>
</gene>
<feature type="region of interest" description="Disordered" evidence="2">
    <location>
        <begin position="156"/>
        <end position="289"/>
    </location>
</feature>
<evidence type="ECO:0000256" key="1">
    <source>
        <dbReference type="SAM" id="Coils"/>
    </source>
</evidence>
<evidence type="ECO:0000313" key="4">
    <source>
        <dbReference type="EMBL" id="TQJ00222.1"/>
    </source>
</evidence>
<keyword evidence="5" id="KW-1185">Reference proteome</keyword>
<comment type="caution">
    <text evidence="4">The sequence shown here is derived from an EMBL/GenBank/DDBJ whole genome shotgun (WGS) entry which is preliminary data.</text>
</comment>
<accession>A0A542DAX5</accession>
<reference evidence="4 5" key="1">
    <citation type="submission" date="2019-06" db="EMBL/GenBank/DDBJ databases">
        <title>Sequencing the genomes of 1000 actinobacteria strains.</title>
        <authorList>
            <person name="Klenk H.-P."/>
        </authorList>
    </citation>
    <scope>NUCLEOTIDE SEQUENCE [LARGE SCALE GENOMIC DNA]</scope>
    <source>
        <strain evidence="4 5">DSM 17305</strain>
    </source>
</reference>
<evidence type="ECO:0000313" key="5">
    <source>
        <dbReference type="Proteomes" id="UP000316298"/>
    </source>
</evidence>
<name>A0A542DAX5_9ACTN</name>
<feature type="transmembrane region" description="Helical" evidence="3">
    <location>
        <begin position="40"/>
        <end position="58"/>
    </location>
</feature>
<organism evidence="4 5">
    <name type="scientific">Kribbella jejuensis</name>
    <dbReference type="NCBI Taxonomy" id="236068"/>
    <lineage>
        <taxon>Bacteria</taxon>
        <taxon>Bacillati</taxon>
        <taxon>Actinomycetota</taxon>
        <taxon>Actinomycetes</taxon>
        <taxon>Propionibacteriales</taxon>
        <taxon>Kribbellaceae</taxon>
        <taxon>Kribbella</taxon>
    </lineage>
</organism>
<dbReference type="AlphaFoldDB" id="A0A542DAX5"/>